<keyword evidence="2" id="KW-1185">Reference proteome</keyword>
<dbReference type="EMBL" id="CP013118">
    <property type="protein sequence ID" value="ALO15817.1"/>
    <property type="molecule type" value="Genomic_DNA"/>
</dbReference>
<reference evidence="1 2" key="1">
    <citation type="submission" date="2015-11" db="EMBL/GenBank/DDBJ databases">
        <title>Description and complete genome sequence of a novel strain predominating in hypersaline microbial mats and representing a new family of the Bacteriodetes phylum.</title>
        <authorList>
            <person name="Spring S."/>
            <person name="Bunk B."/>
            <person name="Sproer C."/>
            <person name="Klenk H.-P."/>
        </authorList>
    </citation>
    <scope>NUCLEOTIDE SEQUENCE [LARGE SCALE GENOMIC DNA]</scope>
    <source>
        <strain evidence="1 2">L21-Spi-D4</strain>
    </source>
</reference>
<organism evidence="1 2">
    <name type="scientific">Salinivirga cyanobacteriivorans</name>
    <dbReference type="NCBI Taxonomy" id="1307839"/>
    <lineage>
        <taxon>Bacteria</taxon>
        <taxon>Pseudomonadati</taxon>
        <taxon>Bacteroidota</taxon>
        <taxon>Bacteroidia</taxon>
        <taxon>Bacteroidales</taxon>
        <taxon>Salinivirgaceae</taxon>
        <taxon>Salinivirga</taxon>
    </lineage>
</organism>
<dbReference type="PANTHER" id="PTHR32305">
    <property type="match status" value="1"/>
</dbReference>
<evidence type="ECO:0000313" key="1">
    <source>
        <dbReference type="EMBL" id="ALO15817.1"/>
    </source>
</evidence>
<dbReference type="Gene3D" id="2.180.10.10">
    <property type="entry name" value="RHS repeat-associated core"/>
    <property type="match status" value="1"/>
</dbReference>
<dbReference type="Gene3D" id="3.40.390.10">
    <property type="entry name" value="Collagenase (Catalytic Domain)"/>
    <property type="match status" value="1"/>
</dbReference>
<dbReference type="GO" id="GO:0008237">
    <property type="term" value="F:metallopeptidase activity"/>
    <property type="evidence" value="ECO:0007669"/>
    <property type="project" value="InterPro"/>
</dbReference>
<dbReference type="PANTHER" id="PTHR32305:SF15">
    <property type="entry name" value="PROTEIN RHSA-RELATED"/>
    <property type="match status" value="1"/>
</dbReference>
<dbReference type="RefSeq" id="WP_157754631.1">
    <property type="nucleotide sequence ID" value="NZ_CP013118.1"/>
</dbReference>
<dbReference type="KEGG" id="blq:L21SP5_02184"/>
<name>A0A0S2I074_9BACT</name>
<proteinExistence type="predicted"/>
<accession>A0A0S2I074</accession>
<dbReference type="Proteomes" id="UP000064893">
    <property type="component" value="Chromosome"/>
</dbReference>
<dbReference type="AlphaFoldDB" id="A0A0S2I074"/>
<gene>
    <name evidence="1" type="ORF">L21SP5_02184</name>
</gene>
<sequence length="272" mass="30337">MNWYDYGARFYDPAIGRFTTIDPKAKKYLSWSPYNYVGGNPLKYQDKNGEDWDITIDHNKQNPTITISANILTMNHPNVESVKKAAEAWNSASGRYTYDVKNGKNTISYTVNFNVVVGDKTASPVDNFVSVVPNNYSKLESRKRSDDDGNKVTVPAATAGTIMLLGKKVANSIKTIAHEIGHFLGINDTQKLGLMNKQGIGDNITAGNVSSILKRSSVMKGKEKLDMSEAKLNKKQVKNDENKPENFESGNVRLKKDVEYEKDTYFYGGGFH</sequence>
<dbReference type="InterPro" id="IPR050708">
    <property type="entry name" value="T6SS_VgrG/RHS"/>
</dbReference>
<evidence type="ECO:0000313" key="2">
    <source>
        <dbReference type="Proteomes" id="UP000064893"/>
    </source>
</evidence>
<dbReference type="OrthoDB" id="1005287at2"/>
<dbReference type="NCBIfam" id="TIGR03696">
    <property type="entry name" value="Rhs_assc_core"/>
    <property type="match status" value="1"/>
</dbReference>
<dbReference type="InterPro" id="IPR022385">
    <property type="entry name" value="Rhs_assc_core"/>
</dbReference>
<dbReference type="SUPFAM" id="SSF55486">
    <property type="entry name" value="Metalloproteases ('zincins'), catalytic domain"/>
    <property type="match status" value="1"/>
</dbReference>
<dbReference type="InterPro" id="IPR024079">
    <property type="entry name" value="MetalloPept_cat_dom_sf"/>
</dbReference>
<protein>
    <submittedName>
        <fullName evidence="1">RHS repeat-associated core domain protein</fullName>
    </submittedName>
</protein>
<dbReference type="STRING" id="1307839.L21SP5_02184"/>